<keyword evidence="3" id="KW-0762">Sugar transport</keyword>
<dbReference type="PANTHER" id="PTHR45008">
    <property type="entry name" value="PTS SYSTEM GLUCOSE-SPECIFIC EIIA COMPONENT"/>
    <property type="match status" value="1"/>
</dbReference>
<evidence type="ECO:0000256" key="4">
    <source>
        <dbReference type="ARBA" id="ARBA00022679"/>
    </source>
</evidence>
<evidence type="ECO:0000256" key="2">
    <source>
        <dbReference type="ARBA" id="ARBA00022448"/>
    </source>
</evidence>
<dbReference type="Gene3D" id="2.70.70.10">
    <property type="entry name" value="Glucose Permease (Domain IIA)"/>
    <property type="match status" value="1"/>
</dbReference>
<dbReference type="STRING" id="142842.SAMN02745118_02290"/>
<dbReference type="GO" id="GO:0009401">
    <property type="term" value="P:phosphoenolpyruvate-dependent sugar phosphotransferase system"/>
    <property type="evidence" value="ECO:0007669"/>
    <property type="project" value="UniProtKB-KW"/>
</dbReference>
<evidence type="ECO:0000313" key="9">
    <source>
        <dbReference type="Proteomes" id="UP000190625"/>
    </source>
</evidence>
<evidence type="ECO:0000256" key="3">
    <source>
        <dbReference type="ARBA" id="ARBA00022597"/>
    </source>
</evidence>
<dbReference type="PROSITE" id="PS51093">
    <property type="entry name" value="PTS_EIIA_TYPE_1"/>
    <property type="match status" value="1"/>
</dbReference>
<dbReference type="EMBL" id="FUWM01000021">
    <property type="protein sequence ID" value="SJZ94457.1"/>
    <property type="molecule type" value="Genomic_DNA"/>
</dbReference>
<keyword evidence="9" id="KW-1185">Reference proteome</keyword>
<gene>
    <name evidence="8" type="ORF">SAMN02745118_02290</name>
</gene>
<evidence type="ECO:0000256" key="1">
    <source>
        <dbReference type="ARBA" id="ARBA00004496"/>
    </source>
</evidence>
<dbReference type="GO" id="GO:0005737">
    <property type="term" value="C:cytoplasm"/>
    <property type="evidence" value="ECO:0007669"/>
    <property type="project" value="UniProtKB-SubCell"/>
</dbReference>
<dbReference type="Proteomes" id="UP000190625">
    <property type="component" value="Unassembled WGS sequence"/>
</dbReference>
<dbReference type="Pfam" id="PF00358">
    <property type="entry name" value="PTS_EIIA_1"/>
    <property type="match status" value="1"/>
</dbReference>
<evidence type="ECO:0000256" key="6">
    <source>
        <dbReference type="ARBA" id="ARBA00022777"/>
    </source>
</evidence>
<dbReference type="FunFam" id="2.70.70.10:FF:000001">
    <property type="entry name" value="PTS system glucose-specific IIA component"/>
    <property type="match status" value="1"/>
</dbReference>
<protein>
    <submittedName>
        <fullName evidence="8">PTS system IIA component, Glc family (TC 4.A.1)</fullName>
    </submittedName>
</protein>
<keyword evidence="5" id="KW-0598">Phosphotransferase system</keyword>
<name>A0A1T4PTB3_9FIRM</name>
<feature type="domain" description="PTS EIIA type-1" evidence="7">
    <location>
        <begin position="20"/>
        <end position="124"/>
    </location>
</feature>
<reference evidence="9" key="1">
    <citation type="submission" date="2017-02" db="EMBL/GenBank/DDBJ databases">
        <authorList>
            <person name="Varghese N."/>
            <person name="Submissions S."/>
        </authorList>
    </citation>
    <scope>NUCLEOTIDE SEQUENCE [LARGE SCALE GENOMIC DNA]</scope>
    <source>
        <strain evidence="9">ATCC BAA-73</strain>
    </source>
</reference>
<dbReference type="InterPro" id="IPR050890">
    <property type="entry name" value="PTS_EIIA_component"/>
</dbReference>
<accession>A0A1T4PTB3</accession>
<evidence type="ECO:0000313" key="8">
    <source>
        <dbReference type="EMBL" id="SJZ94457.1"/>
    </source>
</evidence>
<evidence type="ECO:0000259" key="7">
    <source>
        <dbReference type="PROSITE" id="PS51093"/>
    </source>
</evidence>
<keyword evidence="6" id="KW-0418">Kinase</keyword>
<keyword evidence="4" id="KW-0808">Transferase</keyword>
<comment type="subcellular location">
    <subcellularLocation>
        <location evidence="1">Cytoplasm</location>
    </subcellularLocation>
</comment>
<dbReference type="GO" id="GO:0016301">
    <property type="term" value="F:kinase activity"/>
    <property type="evidence" value="ECO:0007669"/>
    <property type="project" value="UniProtKB-KW"/>
</dbReference>
<keyword evidence="2" id="KW-0813">Transport</keyword>
<dbReference type="NCBIfam" id="TIGR00830">
    <property type="entry name" value="PTBA"/>
    <property type="match status" value="1"/>
</dbReference>
<dbReference type="PROSITE" id="PS00371">
    <property type="entry name" value="PTS_EIIA_TYPE_1_HIS"/>
    <property type="match status" value="1"/>
</dbReference>
<dbReference type="AlphaFoldDB" id="A0A1T4PTB3"/>
<proteinExistence type="predicted"/>
<dbReference type="SUPFAM" id="SSF51261">
    <property type="entry name" value="Duplicated hybrid motif"/>
    <property type="match status" value="1"/>
</dbReference>
<sequence length="151" mass="16642">MPIIKSPLTGRIIDLEEVPDQVFANRVVGDGIAIEPTDNILYSPVEGEIKQLFPTMHAVGIETKEGLEVLLHIGINTVELDGEGFSKFVSQGDQIKEGTKLIEFDLDYIEKNATSTVTPILITNLEDSQEIELIADSEVEVSTELFKVIET</sequence>
<dbReference type="InterPro" id="IPR001127">
    <property type="entry name" value="PTS_EIIA_1_perm"/>
</dbReference>
<organism evidence="8 9">
    <name type="scientific">Selenihalanaerobacter shriftii</name>
    <dbReference type="NCBI Taxonomy" id="142842"/>
    <lineage>
        <taxon>Bacteria</taxon>
        <taxon>Bacillati</taxon>
        <taxon>Bacillota</taxon>
        <taxon>Clostridia</taxon>
        <taxon>Halanaerobiales</taxon>
        <taxon>Halobacteroidaceae</taxon>
        <taxon>Selenihalanaerobacter</taxon>
    </lineage>
</organism>
<evidence type="ECO:0000256" key="5">
    <source>
        <dbReference type="ARBA" id="ARBA00022683"/>
    </source>
</evidence>
<dbReference type="InterPro" id="IPR011055">
    <property type="entry name" value="Dup_hybrid_motif"/>
</dbReference>
<dbReference type="PANTHER" id="PTHR45008:SF1">
    <property type="entry name" value="PTS SYSTEM GLUCOSE-SPECIFIC EIIA COMPONENT"/>
    <property type="match status" value="1"/>
</dbReference>